<dbReference type="Proteomes" id="UP000519439">
    <property type="component" value="Unassembled WGS sequence"/>
</dbReference>
<evidence type="ECO:0000313" key="2">
    <source>
        <dbReference type="Proteomes" id="UP000519439"/>
    </source>
</evidence>
<name>A0A7W6N7E9_9HYPH</name>
<dbReference type="AlphaFoldDB" id="A0A7W6N7E9"/>
<comment type="caution">
    <text evidence="1">The sequence shown here is derived from an EMBL/GenBank/DDBJ whole genome shotgun (WGS) entry which is preliminary data.</text>
</comment>
<keyword evidence="2" id="KW-1185">Reference proteome</keyword>
<proteinExistence type="predicted"/>
<dbReference type="RefSeq" id="WP_245265166.1">
    <property type="nucleotide sequence ID" value="NZ_JACIDC010000002.1"/>
</dbReference>
<gene>
    <name evidence="1" type="ORF">GGR34_000878</name>
</gene>
<protein>
    <submittedName>
        <fullName evidence="1">Uncharacterized protein</fullName>
    </submittedName>
</protein>
<evidence type="ECO:0000313" key="1">
    <source>
        <dbReference type="EMBL" id="MBB4039243.1"/>
    </source>
</evidence>
<sequence length="80" mass="8656">MMKPDMDLIGALTSFSVGTLDGRDAMMVIELATTPEEYEQGIRRQMPVAMTPEHARELGEALLLAAKAAQMGDTPSYAVN</sequence>
<reference evidence="1 2" key="1">
    <citation type="submission" date="2020-08" db="EMBL/GenBank/DDBJ databases">
        <title>Genomic Encyclopedia of Type Strains, Phase IV (KMG-IV): sequencing the most valuable type-strain genomes for metagenomic binning, comparative biology and taxonomic classification.</title>
        <authorList>
            <person name="Goeker M."/>
        </authorList>
    </citation>
    <scope>NUCLEOTIDE SEQUENCE [LARGE SCALE GENOMIC DNA]</scope>
    <source>
        <strain evidence="1 2">DSM 15743</strain>
    </source>
</reference>
<organism evidence="1 2">
    <name type="scientific">Microvirga flocculans</name>
    <dbReference type="NCBI Taxonomy" id="217168"/>
    <lineage>
        <taxon>Bacteria</taxon>
        <taxon>Pseudomonadati</taxon>
        <taxon>Pseudomonadota</taxon>
        <taxon>Alphaproteobacteria</taxon>
        <taxon>Hyphomicrobiales</taxon>
        <taxon>Methylobacteriaceae</taxon>
        <taxon>Microvirga</taxon>
    </lineage>
</organism>
<dbReference type="EMBL" id="JACIDC010000002">
    <property type="protein sequence ID" value="MBB4039243.1"/>
    <property type="molecule type" value="Genomic_DNA"/>
</dbReference>
<accession>A0A7W6N7E9</accession>